<dbReference type="Pfam" id="PF21669">
    <property type="entry name" value="SHLD2_OB1"/>
    <property type="match status" value="1"/>
</dbReference>
<feature type="region of interest" description="Disordered" evidence="1">
    <location>
        <begin position="54"/>
        <end position="80"/>
    </location>
</feature>
<comment type="caution">
    <text evidence="5">The sequence shown here is derived from an EMBL/GenBank/DDBJ whole genome shotgun (WGS) entry which is preliminary data.</text>
</comment>
<dbReference type="Pfam" id="PF15793">
    <property type="entry name" value="SHLD2_C"/>
    <property type="match status" value="1"/>
</dbReference>
<accession>A0AAD8Z5I0</accession>
<dbReference type="InterPro" id="IPR053944">
    <property type="entry name" value="SHLD2_OB2"/>
</dbReference>
<keyword evidence="6" id="KW-1185">Reference proteome</keyword>
<feature type="compositionally biased region" description="Basic and acidic residues" evidence="1">
    <location>
        <begin position="283"/>
        <end position="292"/>
    </location>
</feature>
<feature type="compositionally biased region" description="Polar residues" evidence="1">
    <location>
        <begin position="201"/>
        <end position="221"/>
    </location>
</feature>
<sequence>MSHMKENTRMTNKPEIHVFWGAPHPASLSEDVSEERSSQWRTLELGWSQGRLSCKKKISETQRHSESDGDHPLNAHGTIDTDGAAKAVGQLSPVTVQEKQNFSGSHVSHSSMSEDEPTPSVPQSSLEKVTYPAQYDLCPGAVSEYLDGCFNPPPSGPQPEFVNSCLKPSSAMSVETEYLSIWTRSQGLLLRSRVILQPETDSLRTPGSSQTPPKQTPSVSLGSPELYSPEVSPGNRGLGGTLQGSAEFFCGTLSQKHQEGGVILESTPNGILWSQASPPGHTEIPKGKKESEPIDGSPDTSIEVSPTPGSSKQAKLSPVKAKSQQGTAQRRTVPLYGPTTLLSRCKSHGVSYSILVAVVHPWHLKEITAKSGASAGSTVPLATVIVTDQSGVEMKVVLWRAAAFWALTVFPGDILLIRAWRDEVEGTSRTGRMLKAVLAVEQGDGSQGALVLWGAALSWLQLICGNKGAVWEFRLLLVRQDITSGLLELHSTPWSSCQALGLDEPRCREFYPLLKSAPSGASSFEIDLHTLLSQKYTGDVELRVKITAFQFQSTVSQDSVQPMDGETSLERILDVVSGDITFTGCGMCCAELDTDENGIYRPCYPCLPHTGVRRYYRPVVLTVREGESRISVHVPPSLVQKILLNTPPDQLNKSTGGISKEYHFLILPSSPVILTFPLPPPPLLHRLCIGGE</sequence>
<feature type="region of interest" description="Disordered" evidence="1">
    <location>
        <begin position="98"/>
        <end position="125"/>
    </location>
</feature>
<evidence type="ECO:0000259" key="2">
    <source>
        <dbReference type="Pfam" id="PF15793"/>
    </source>
</evidence>
<feature type="domain" description="Shieldin complex subunit 2 first OB fold" evidence="3">
    <location>
        <begin position="338"/>
        <end position="418"/>
    </location>
</feature>
<name>A0AAD8Z5I0_9TELE</name>
<protein>
    <recommendedName>
        <fullName evidence="7">Shieldin complex subunit 2 C-terminal domain-containing protein</fullName>
    </recommendedName>
</protein>
<dbReference type="Proteomes" id="UP001239994">
    <property type="component" value="Unassembled WGS sequence"/>
</dbReference>
<feature type="compositionally biased region" description="Basic and acidic residues" evidence="1">
    <location>
        <begin position="57"/>
        <end position="73"/>
    </location>
</feature>
<dbReference type="InterPro" id="IPR029715">
    <property type="entry name" value="FAM35A"/>
</dbReference>
<dbReference type="GO" id="GO:0005634">
    <property type="term" value="C:nucleus"/>
    <property type="evidence" value="ECO:0007669"/>
    <property type="project" value="TreeGrafter"/>
</dbReference>
<dbReference type="InterPro" id="IPR049507">
    <property type="entry name" value="SHLD2_OB1"/>
</dbReference>
<feature type="domain" description="Shieldin complex subunit 2 C-terminal" evidence="2">
    <location>
        <begin position="543"/>
        <end position="662"/>
    </location>
</feature>
<feature type="non-terminal residue" evidence="5">
    <location>
        <position position="692"/>
    </location>
</feature>
<dbReference type="InterPro" id="IPR031589">
    <property type="entry name" value="SHLD2_C"/>
</dbReference>
<feature type="region of interest" description="Disordered" evidence="1">
    <location>
        <begin position="270"/>
        <end position="329"/>
    </location>
</feature>
<evidence type="ECO:0000313" key="6">
    <source>
        <dbReference type="Proteomes" id="UP001239994"/>
    </source>
</evidence>
<evidence type="ECO:0000313" key="5">
    <source>
        <dbReference type="EMBL" id="KAK1791846.1"/>
    </source>
</evidence>
<feature type="compositionally biased region" description="Polar residues" evidence="1">
    <location>
        <begin position="298"/>
        <end position="314"/>
    </location>
</feature>
<reference evidence="5" key="1">
    <citation type="submission" date="2023-03" db="EMBL/GenBank/DDBJ databases">
        <title>Electrophorus voltai genome.</title>
        <authorList>
            <person name="Bian C."/>
        </authorList>
    </citation>
    <scope>NUCLEOTIDE SEQUENCE</scope>
    <source>
        <strain evidence="5">CB-2022</strain>
        <tissue evidence="5">Muscle</tissue>
    </source>
</reference>
<feature type="region of interest" description="Disordered" evidence="1">
    <location>
        <begin position="201"/>
        <end position="239"/>
    </location>
</feature>
<dbReference type="GO" id="GO:0035861">
    <property type="term" value="C:site of double-strand break"/>
    <property type="evidence" value="ECO:0007669"/>
    <property type="project" value="TreeGrafter"/>
</dbReference>
<dbReference type="AlphaFoldDB" id="A0AAD8Z5I0"/>
<evidence type="ECO:0000259" key="3">
    <source>
        <dbReference type="Pfam" id="PF21669"/>
    </source>
</evidence>
<dbReference type="PANTHER" id="PTHR14495:SF2">
    <property type="entry name" value="SHIELDIN COMPLEX SUBUNIT 2"/>
    <property type="match status" value="1"/>
</dbReference>
<dbReference type="PANTHER" id="PTHR14495">
    <property type="entry name" value="SHIELDIN COMPLEX SUBUNIT 2"/>
    <property type="match status" value="1"/>
</dbReference>
<dbReference type="EMBL" id="JAROKS010000020">
    <property type="protein sequence ID" value="KAK1791846.1"/>
    <property type="molecule type" value="Genomic_DNA"/>
</dbReference>
<feature type="domain" description="Shieldin complex subunit 2 second OB fold" evidence="4">
    <location>
        <begin position="423"/>
        <end position="485"/>
    </location>
</feature>
<evidence type="ECO:0000256" key="1">
    <source>
        <dbReference type="SAM" id="MobiDB-lite"/>
    </source>
</evidence>
<proteinExistence type="predicted"/>
<gene>
    <name evidence="5" type="ORF">P4O66_013827</name>
</gene>
<organism evidence="5 6">
    <name type="scientific">Electrophorus voltai</name>
    <dbReference type="NCBI Taxonomy" id="2609070"/>
    <lineage>
        <taxon>Eukaryota</taxon>
        <taxon>Metazoa</taxon>
        <taxon>Chordata</taxon>
        <taxon>Craniata</taxon>
        <taxon>Vertebrata</taxon>
        <taxon>Euteleostomi</taxon>
        <taxon>Actinopterygii</taxon>
        <taxon>Neopterygii</taxon>
        <taxon>Teleostei</taxon>
        <taxon>Ostariophysi</taxon>
        <taxon>Gymnotiformes</taxon>
        <taxon>Gymnotoidei</taxon>
        <taxon>Gymnotidae</taxon>
        <taxon>Electrophorus</taxon>
    </lineage>
</organism>
<evidence type="ECO:0008006" key="7">
    <source>
        <dbReference type="Google" id="ProtNLM"/>
    </source>
</evidence>
<dbReference type="Pfam" id="PF22779">
    <property type="entry name" value="OB_SHLD2_2nd"/>
    <property type="match status" value="1"/>
</dbReference>
<dbReference type="GO" id="GO:0010569">
    <property type="term" value="P:regulation of double-strand break repair via homologous recombination"/>
    <property type="evidence" value="ECO:0007669"/>
    <property type="project" value="TreeGrafter"/>
</dbReference>
<evidence type="ECO:0000259" key="4">
    <source>
        <dbReference type="Pfam" id="PF22779"/>
    </source>
</evidence>